<dbReference type="RefSeq" id="WP_007779857.1">
    <property type="nucleotide sequence ID" value="NC_023032.1"/>
</dbReference>
<dbReference type="EMBL" id="CP006731">
    <property type="protein sequence ID" value="AHB68446.1"/>
    <property type="molecule type" value="Genomic_DNA"/>
</dbReference>
<accession>V5TT80</accession>
<dbReference type="NCBIfam" id="TIGR01643">
    <property type="entry name" value="YD_repeat_2x"/>
    <property type="match status" value="2"/>
</dbReference>
<dbReference type="GeneID" id="45717578"/>
<reference evidence="1 2" key="1">
    <citation type="journal article" date="2014" name="Genome Announc.">
        <title>Complete Genome Sequence of Cronobacter sakazakii Strain CMCC 45402.</title>
        <authorList>
            <person name="Zhao Z."/>
            <person name="Wang L."/>
            <person name="Wang B."/>
            <person name="Liang H."/>
            <person name="Ye Q."/>
            <person name="Zeng M."/>
        </authorList>
    </citation>
    <scope>NUCLEOTIDE SEQUENCE [LARGE SCALE GENOMIC DNA]</scope>
    <source>
        <strain evidence="2">45402</strain>
    </source>
</reference>
<dbReference type="Gene3D" id="2.180.10.10">
    <property type="entry name" value="RHS repeat-associated core"/>
    <property type="match status" value="1"/>
</dbReference>
<organism evidence="1 2">
    <name type="scientific">Cronobacter malonaticus</name>
    <dbReference type="NCBI Taxonomy" id="413503"/>
    <lineage>
        <taxon>Bacteria</taxon>
        <taxon>Pseudomonadati</taxon>
        <taxon>Pseudomonadota</taxon>
        <taxon>Gammaproteobacteria</taxon>
        <taxon>Enterobacterales</taxon>
        <taxon>Enterobacteriaceae</taxon>
        <taxon>Cronobacter</taxon>
    </lineage>
</organism>
<dbReference type="PATRIC" id="fig|1401659.3.peg.76"/>
<evidence type="ECO:0000313" key="1">
    <source>
        <dbReference type="EMBL" id="AHB68446.1"/>
    </source>
</evidence>
<dbReference type="KEGG" id="csi:P262_00124"/>
<dbReference type="Proteomes" id="UP000018545">
    <property type="component" value="Chromosome"/>
</dbReference>
<proteinExistence type="predicted"/>
<sequence length="92" mass="10850">MLGFLSMICQLRYPTLRLSGYLTHLRYDRLTTLVNPNRERWRFEYDAASCLTEYRHDAAGQVTKAVELQKEERFFWDAAGNRTGEHRNLPPS</sequence>
<dbReference type="InterPro" id="IPR006530">
    <property type="entry name" value="YD"/>
</dbReference>
<dbReference type="AlphaFoldDB" id="V5TT80"/>
<protein>
    <submittedName>
        <fullName evidence="1">Uncharacterized protein</fullName>
    </submittedName>
</protein>
<name>V5TT80_9ENTR</name>
<dbReference type="HOGENOM" id="CLU_2408304_0_0_6"/>
<gene>
    <name evidence="1" type="ORF">P262_00124</name>
</gene>
<evidence type="ECO:0000313" key="2">
    <source>
        <dbReference type="Proteomes" id="UP000018545"/>
    </source>
</evidence>